<dbReference type="Proteomes" id="UP001241758">
    <property type="component" value="Unassembled WGS sequence"/>
</dbReference>
<name>A0ABT6WMT0_9ACTN</name>
<gene>
    <name evidence="2" type="ORF">QLQ12_20495</name>
</gene>
<evidence type="ECO:0000313" key="3">
    <source>
        <dbReference type="Proteomes" id="UP001241758"/>
    </source>
</evidence>
<organism evidence="2 3">
    <name type="scientific">Actinoplanes sandaracinus</name>
    <dbReference type="NCBI Taxonomy" id="3045177"/>
    <lineage>
        <taxon>Bacteria</taxon>
        <taxon>Bacillati</taxon>
        <taxon>Actinomycetota</taxon>
        <taxon>Actinomycetes</taxon>
        <taxon>Micromonosporales</taxon>
        <taxon>Micromonosporaceae</taxon>
        <taxon>Actinoplanes</taxon>
    </lineage>
</organism>
<proteinExistence type="predicted"/>
<protein>
    <submittedName>
        <fullName evidence="2">Uncharacterized protein</fullName>
    </submittedName>
</protein>
<evidence type="ECO:0000313" key="2">
    <source>
        <dbReference type="EMBL" id="MDI6100996.1"/>
    </source>
</evidence>
<dbReference type="RefSeq" id="WP_282761832.1">
    <property type="nucleotide sequence ID" value="NZ_JASCTH010000013.1"/>
</dbReference>
<keyword evidence="3" id="KW-1185">Reference proteome</keyword>
<feature type="region of interest" description="Disordered" evidence="1">
    <location>
        <begin position="61"/>
        <end position="106"/>
    </location>
</feature>
<sequence length="106" mass="11490">MGDLFTDMRGGDRRMRVSYHEGRGAVVVSLWADTVCRGTFQLAVTDVPRLVALLSHVERSAGTTSMPGHHDDLTDAVTPQPVTPSPEQTGDVHRTALPTVRTPRVA</sequence>
<reference evidence="2 3" key="1">
    <citation type="submission" date="2023-05" db="EMBL/GenBank/DDBJ databases">
        <title>Actinoplanes sp. NEAU-A12 genome sequencing.</title>
        <authorList>
            <person name="Wang Z.-S."/>
        </authorList>
    </citation>
    <scope>NUCLEOTIDE SEQUENCE [LARGE SCALE GENOMIC DNA]</scope>
    <source>
        <strain evidence="2 3">NEAU-A12</strain>
    </source>
</reference>
<evidence type="ECO:0000256" key="1">
    <source>
        <dbReference type="SAM" id="MobiDB-lite"/>
    </source>
</evidence>
<comment type="caution">
    <text evidence="2">The sequence shown here is derived from an EMBL/GenBank/DDBJ whole genome shotgun (WGS) entry which is preliminary data.</text>
</comment>
<dbReference type="EMBL" id="JASCTH010000013">
    <property type="protein sequence ID" value="MDI6100996.1"/>
    <property type="molecule type" value="Genomic_DNA"/>
</dbReference>
<accession>A0ABT6WMT0</accession>